<comment type="caution">
    <text evidence="3">The sequence shown here is derived from an EMBL/GenBank/DDBJ whole genome shotgun (WGS) entry which is preliminary data.</text>
</comment>
<feature type="transmembrane region" description="Helical" evidence="2">
    <location>
        <begin position="755"/>
        <end position="777"/>
    </location>
</feature>
<feature type="compositionally biased region" description="Basic and acidic residues" evidence="1">
    <location>
        <begin position="504"/>
        <end position="520"/>
    </location>
</feature>
<feature type="compositionally biased region" description="Acidic residues" evidence="1">
    <location>
        <begin position="229"/>
        <end position="239"/>
    </location>
</feature>
<evidence type="ECO:0000313" key="3">
    <source>
        <dbReference type="EMBL" id="GFR62312.1"/>
    </source>
</evidence>
<proteinExistence type="predicted"/>
<name>A0AAV4ENI2_9GAST</name>
<keyword evidence="2" id="KW-0472">Membrane</keyword>
<protein>
    <submittedName>
        <fullName evidence="3">Uncharacterized protein</fullName>
    </submittedName>
</protein>
<keyword evidence="2" id="KW-1133">Transmembrane helix</keyword>
<accession>A0AAV4ENI2</accession>
<dbReference type="EMBL" id="BMAT01007336">
    <property type="protein sequence ID" value="GFR62312.1"/>
    <property type="molecule type" value="Genomic_DNA"/>
</dbReference>
<keyword evidence="2" id="KW-0812">Transmembrane</keyword>
<organism evidence="3 4">
    <name type="scientific">Elysia marginata</name>
    <dbReference type="NCBI Taxonomy" id="1093978"/>
    <lineage>
        <taxon>Eukaryota</taxon>
        <taxon>Metazoa</taxon>
        <taxon>Spiralia</taxon>
        <taxon>Lophotrochozoa</taxon>
        <taxon>Mollusca</taxon>
        <taxon>Gastropoda</taxon>
        <taxon>Heterobranchia</taxon>
        <taxon>Euthyneura</taxon>
        <taxon>Panpulmonata</taxon>
        <taxon>Sacoglossa</taxon>
        <taxon>Placobranchoidea</taxon>
        <taxon>Plakobranchidae</taxon>
        <taxon>Elysia</taxon>
    </lineage>
</organism>
<evidence type="ECO:0000313" key="4">
    <source>
        <dbReference type="Proteomes" id="UP000762676"/>
    </source>
</evidence>
<keyword evidence="4" id="KW-1185">Reference proteome</keyword>
<feature type="region of interest" description="Disordered" evidence="1">
    <location>
        <begin position="93"/>
        <end position="262"/>
    </location>
</feature>
<feature type="compositionally biased region" description="Acidic residues" evidence="1">
    <location>
        <begin position="110"/>
        <end position="122"/>
    </location>
</feature>
<reference evidence="3 4" key="1">
    <citation type="journal article" date="2021" name="Elife">
        <title>Chloroplast acquisition without the gene transfer in kleptoplastic sea slugs, Plakobranchus ocellatus.</title>
        <authorList>
            <person name="Maeda T."/>
            <person name="Takahashi S."/>
            <person name="Yoshida T."/>
            <person name="Shimamura S."/>
            <person name="Takaki Y."/>
            <person name="Nagai Y."/>
            <person name="Toyoda A."/>
            <person name="Suzuki Y."/>
            <person name="Arimoto A."/>
            <person name="Ishii H."/>
            <person name="Satoh N."/>
            <person name="Nishiyama T."/>
            <person name="Hasebe M."/>
            <person name="Maruyama T."/>
            <person name="Minagawa J."/>
            <person name="Obokata J."/>
            <person name="Shigenobu S."/>
        </authorList>
    </citation>
    <scope>NUCLEOTIDE SEQUENCE [LARGE SCALE GENOMIC DNA]</scope>
</reference>
<feature type="non-terminal residue" evidence="3">
    <location>
        <position position="1"/>
    </location>
</feature>
<feature type="region of interest" description="Disordered" evidence="1">
    <location>
        <begin position="501"/>
        <end position="529"/>
    </location>
</feature>
<feature type="compositionally biased region" description="Basic and acidic residues" evidence="1">
    <location>
        <begin position="251"/>
        <end position="260"/>
    </location>
</feature>
<evidence type="ECO:0000256" key="2">
    <source>
        <dbReference type="SAM" id="Phobius"/>
    </source>
</evidence>
<evidence type="ECO:0000256" key="1">
    <source>
        <dbReference type="SAM" id="MobiDB-lite"/>
    </source>
</evidence>
<feature type="compositionally biased region" description="Low complexity" evidence="1">
    <location>
        <begin position="173"/>
        <end position="189"/>
    </location>
</feature>
<dbReference type="AlphaFoldDB" id="A0AAV4ENI2"/>
<dbReference type="Proteomes" id="UP000762676">
    <property type="component" value="Unassembled WGS sequence"/>
</dbReference>
<gene>
    <name evidence="3" type="ORF">ElyMa_003578600</name>
</gene>
<sequence>AVVVVVVVVVEGVKYDLLRGLHFTPSLLAIYGGHISGRRLRGIKINPIYHESDAACLRNATRKGEGGQFPPESVEPVGEIQFEVYESIPAPASRLQRQHRYEHHDHDSYDSAEAEDRPDDAEQAGQEGTAQTVVRRQVSGKKQYLQRQERMDAVSSMDEDAPDYLEPGLDQLTPVTSGYSSPSTSSRPSPKVDRAESGKSSASSNDYAAPQPLRRQRQLTAVQEQSIVAEEEEEEEVQEDSGNLSSEDVYEEGHSSDNRGLETTSCSVIPDIGEEKCHFVNFTDGKGGRNDELFSSQESNQNIINSFISYRRELSIDKDITSNFSWDENNDKPALLSQTDKSVRCFDKLTMLPLYSDIHNTSPVTSVDHINNNYGTVPDRMLKQNGPLKEVDQYFQFLHKHSDSLSESEQAVEDLNVCIANSEDDPSAVSETHKRQQSTNCSKAADCTVVKEKCNCNGRPTLKCACGRAALQKLLHDKRMVKRFDIGYALDCSIVEWSSAENNNGDKKPNDDANQKHDPKPNQPSGIKMKSILVNTDKAESESQKHNKPKVVTFHEDTVFNEGKKSTYVKEGVTPGFLCALIDSLDDGIDNPVFEDDEEDIKETTFSIVSEECQTSLTDDEKFRKKCSFKHPSAKNRITSSPITLQVEDLNACSYMQSYLKGLQPNQRCDVIRPAGSCESSPSNSKLRAPPVSIEAIAGTVFTDPSFDEIKEADESQFEYYRRRQRRKYLSRYGGDDVGVDEWLKKTKRLKRIKISLIVAAVVTVIVVAIALIIYFVGTPDPSSVGLTDTAVLEERRKANPEDLTAEDISRFSAGVLFRKR</sequence>